<dbReference type="EMBL" id="QJPH01000538">
    <property type="protein sequence ID" value="PZN71003.1"/>
    <property type="molecule type" value="Genomic_DNA"/>
</dbReference>
<comment type="caution">
    <text evidence="3">The sequence shown here is derived from an EMBL/GenBank/DDBJ whole genome shotgun (WGS) entry which is preliminary data.</text>
</comment>
<evidence type="ECO:0000313" key="3">
    <source>
        <dbReference type="EMBL" id="PZN71003.1"/>
    </source>
</evidence>
<evidence type="ECO:0000313" key="4">
    <source>
        <dbReference type="Proteomes" id="UP000249396"/>
    </source>
</evidence>
<gene>
    <name evidence="3" type="ORF">DM484_27365</name>
</gene>
<reference evidence="3 4" key="1">
    <citation type="journal article" date="2018" name="Aquat. Microb. Ecol.">
        <title>Gammaproteobacterial methanotrophs dominate.</title>
        <authorList>
            <person name="Rissanen A.J."/>
            <person name="Saarenheimo J."/>
            <person name="Tiirola M."/>
            <person name="Peura S."/>
            <person name="Aalto S.L."/>
            <person name="Karvinen A."/>
            <person name="Nykanen H."/>
        </authorList>
    </citation>
    <scope>NUCLEOTIDE SEQUENCE [LARGE SCALE GENOMIC DNA]</scope>
    <source>
        <strain evidence="3">AMbin10</strain>
    </source>
</reference>
<dbReference type="Proteomes" id="UP000249396">
    <property type="component" value="Unassembled WGS sequence"/>
</dbReference>
<dbReference type="InterPro" id="IPR014795">
    <property type="entry name" value="TacA_1-like"/>
</dbReference>
<dbReference type="SUPFAM" id="SSF47598">
    <property type="entry name" value="Ribbon-helix-helix"/>
    <property type="match status" value="1"/>
</dbReference>
<evidence type="ECO:0000256" key="1">
    <source>
        <dbReference type="ARBA" id="ARBA00022649"/>
    </source>
</evidence>
<proteinExistence type="inferred from homology"/>
<comment type="similarity">
    <text evidence="2">Belongs to the TacA antitoxin family.</text>
</comment>
<evidence type="ECO:0000256" key="2">
    <source>
        <dbReference type="ARBA" id="ARBA00049988"/>
    </source>
</evidence>
<name>A0A2W4QG33_9GAMM</name>
<dbReference type="InterPro" id="IPR010985">
    <property type="entry name" value="Ribbon_hlx_hlx"/>
</dbReference>
<dbReference type="PANTHER" id="PTHR35401">
    <property type="entry name" value="COPG FAMILY HELIX-TURN-HELIX PROTEIN-RELATED-RELATED"/>
    <property type="match status" value="1"/>
</dbReference>
<accession>A0A2W4QG33</accession>
<sequence length="87" mass="9783">MIMPTTDSARINLRTSPEAKMMIERAATLMGTTVSSFMLQHAYDAARRVVSDNDTLLMSQQAFEAFVCACENPQEPNEALRELMARR</sequence>
<dbReference type="GO" id="GO:0006355">
    <property type="term" value="P:regulation of DNA-templated transcription"/>
    <property type="evidence" value="ECO:0007669"/>
    <property type="project" value="InterPro"/>
</dbReference>
<dbReference type="AlphaFoldDB" id="A0A2W4QG33"/>
<dbReference type="Gene3D" id="1.20.5.780">
    <property type="entry name" value="Single helix bin"/>
    <property type="match status" value="1"/>
</dbReference>
<protein>
    <submittedName>
        <fullName evidence="3">DUF1778 domain-containing protein</fullName>
    </submittedName>
</protein>
<keyword evidence="1" id="KW-1277">Toxin-antitoxin system</keyword>
<organism evidence="3 4">
    <name type="scientific">Candidatus Methylumidiphilus alinenensis</name>
    <dbReference type="NCBI Taxonomy" id="2202197"/>
    <lineage>
        <taxon>Bacteria</taxon>
        <taxon>Pseudomonadati</taxon>
        <taxon>Pseudomonadota</taxon>
        <taxon>Gammaproteobacteria</taxon>
        <taxon>Methylococcales</taxon>
        <taxon>Candidatus Methylumidiphilus</taxon>
    </lineage>
</organism>
<dbReference type="Pfam" id="PF08681">
    <property type="entry name" value="TacA1"/>
    <property type="match status" value="1"/>
</dbReference>